<accession>A0A7X5UUB4</accession>
<dbReference type="InterPro" id="IPR000100">
    <property type="entry name" value="RNase_P"/>
</dbReference>
<dbReference type="InterPro" id="IPR014721">
    <property type="entry name" value="Ribsml_uS5_D2-typ_fold_subgr"/>
</dbReference>
<dbReference type="EC" id="3.1.26.5" evidence="6"/>
<protein>
    <recommendedName>
        <fullName evidence="6">Ribonuclease P protein component</fullName>
        <ecNumber evidence="6">3.1.26.5</ecNumber>
    </recommendedName>
</protein>
<dbReference type="AlphaFoldDB" id="A0A7X5UUB4"/>
<dbReference type="Pfam" id="PF00825">
    <property type="entry name" value="Ribonuclease_P"/>
    <property type="match status" value="1"/>
</dbReference>
<evidence type="ECO:0000256" key="5">
    <source>
        <dbReference type="ARBA" id="ARBA00022884"/>
    </source>
</evidence>
<dbReference type="GO" id="GO:0042781">
    <property type="term" value="F:3'-tRNA processing endoribonuclease activity"/>
    <property type="evidence" value="ECO:0007669"/>
    <property type="project" value="TreeGrafter"/>
</dbReference>
<dbReference type="InterPro" id="IPR020568">
    <property type="entry name" value="Ribosomal_Su5_D2-typ_SF"/>
</dbReference>
<evidence type="ECO:0000256" key="3">
    <source>
        <dbReference type="ARBA" id="ARBA00022759"/>
    </source>
</evidence>
<evidence type="ECO:0000313" key="7">
    <source>
        <dbReference type="EMBL" id="NIJ14389.1"/>
    </source>
</evidence>
<proteinExistence type="predicted"/>
<dbReference type="EMBL" id="JAAOYM010000002">
    <property type="protein sequence ID" value="NIJ14389.1"/>
    <property type="molecule type" value="Genomic_DNA"/>
</dbReference>
<name>A0A7X5UUB4_9PSEU</name>
<reference evidence="7 8" key="1">
    <citation type="submission" date="2020-03" db="EMBL/GenBank/DDBJ databases">
        <title>Sequencing the genomes of 1000 actinobacteria strains.</title>
        <authorList>
            <person name="Klenk H.-P."/>
        </authorList>
    </citation>
    <scope>NUCLEOTIDE SEQUENCE [LARGE SCALE GENOMIC DNA]</scope>
    <source>
        <strain evidence="7 8">DSM 45685</strain>
    </source>
</reference>
<dbReference type="GO" id="GO:0000049">
    <property type="term" value="F:tRNA binding"/>
    <property type="evidence" value="ECO:0007669"/>
    <property type="project" value="InterPro"/>
</dbReference>
<organism evidence="7 8">
    <name type="scientific">Saccharomonospora amisosensis</name>
    <dbReference type="NCBI Taxonomy" id="1128677"/>
    <lineage>
        <taxon>Bacteria</taxon>
        <taxon>Bacillati</taxon>
        <taxon>Actinomycetota</taxon>
        <taxon>Actinomycetes</taxon>
        <taxon>Pseudonocardiales</taxon>
        <taxon>Pseudonocardiaceae</taxon>
        <taxon>Saccharomonospora</taxon>
    </lineage>
</organism>
<evidence type="ECO:0000313" key="8">
    <source>
        <dbReference type="Proteomes" id="UP000545493"/>
    </source>
</evidence>
<dbReference type="Gene3D" id="3.30.230.10">
    <property type="match status" value="1"/>
</dbReference>
<sequence length="105" mass="11245">MRGGARVGRRRLVLHALADYGEHTKAGFVVSKAVGNSVVRHRVTRRLRHLVFDRLGTVPAGTALVVRALPPAATASSVQLGADLDAALRRLGLSQRTRQENGSTV</sequence>
<keyword evidence="8" id="KW-1185">Reference proteome</keyword>
<keyword evidence="3" id="KW-0255">Endonuclease</keyword>
<evidence type="ECO:0000256" key="6">
    <source>
        <dbReference type="NCBIfam" id="TIGR00188"/>
    </source>
</evidence>
<evidence type="ECO:0000256" key="2">
    <source>
        <dbReference type="ARBA" id="ARBA00022722"/>
    </source>
</evidence>
<keyword evidence="4 7" id="KW-0378">Hydrolase</keyword>
<keyword evidence="2" id="KW-0540">Nuclease</keyword>
<gene>
    <name evidence="7" type="ORF">FHU38_004790</name>
</gene>
<dbReference type="NCBIfam" id="TIGR00188">
    <property type="entry name" value="rnpA"/>
    <property type="match status" value="1"/>
</dbReference>
<keyword evidence="5" id="KW-0694">RNA-binding</keyword>
<dbReference type="PANTHER" id="PTHR33992:SF1">
    <property type="entry name" value="RIBONUCLEASE P PROTEIN COMPONENT"/>
    <property type="match status" value="1"/>
</dbReference>
<evidence type="ECO:0000256" key="1">
    <source>
        <dbReference type="ARBA" id="ARBA00022694"/>
    </source>
</evidence>
<dbReference type="GO" id="GO:0030677">
    <property type="term" value="C:ribonuclease P complex"/>
    <property type="evidence" value="ECO:0007669"/>
    <property type="project" value="TreeGrafter"/>
</dbReference>
<dbReference type="Proteomes" id="UP000545493">
    <property type="component" value="Unassembled WGS sequence"/>
</dbReference>
<comment type="caution">
    <text evidence="7">The sequence shown here is derived from an EMBL/GenBank/DDBJ whole genome shotgun (WGS) entry which is preliminary data.</text>
</comment>
<dbReference type="GO" id="GO:0004526">
    <property type="term" value="F:ribonuclease P activity"/>
    <property type="evidence" value="ECO:0007669"/>
    <property type="project" value="UniProtKB-UniRule"/>
</dbReference>
<dbReference type="SUPFAM" id="SSF54211">
    <property type="entry name" value="Ribosomal protein S5 domain 2-like"/>
    <property type="match status" value="1"/>
</dbReference>
<keyword evidence="1" id="KW-0819">tRNA processing</keyword>
<dbReference type="PANTHER" id="PTHR33992">
    <property type="entry name" value="RIBONUCLEASE P PROTEIN COMPONENT"/>
    <property type="match status" value="1"/>
</dbReference>
<evidence type="ECO:0000256" key="4">
    <source>
        <dbReference type="ARBA" id="ARBA00022801"/>
    </source>
</evidence>